<proteinExistence type="predicted"/>
<evidence type="ECO:0000313" key="3">
    <source>
        <dbReference type="Proteomes" id="UP000017938"/>
    </source>
</evidence>
<accession>R6TW25</accession>
<reference evidence="2" key="1">
    <citation type="submission" date="2012-11" db="EMBL/GenBank/DDBJ databases">
        <title>Dependencies among metagenomic species, viruses, plasmids and units of genetic variation.</title>
        <authorList>
            <person name="Nielsen H.B."/>
            <person name="Almeida M."/>
            <person name="Juncker A.S."/>
            <person name="Rasmussen S."/>
            <person name="Li J."/>
            <person name="Sunagawa S."/>
            <person name="Plichta D."/>
            <person name="Gautier L."/>
            <person name="Le Chatelier E."/>
            <person name="Peletier E."/>
            <person name="Bonde I."/>
            <person name="Nielsen T."/>
            <person name="Manichanh C."/>
            <person name="Arumugam M."/>
            <person name="Batto J."/>
            <person name="Santos M.B.Q.D."/>
            <person name="Blom N."/>
            <person name="Borruel N."/>
            <person name="Burgdorf K.S."/>
            <person name="Boumezbeur F."/>
            <person name="Casellas F."/>
            <person name="Dore J."/>
            <person name="Guarner F."/>
            <person name="Hansen T."/>
            <person name="Hildebrand F."/>
            <person name="Kaas R.S."/>
            <person name="Kennedy S."/>
            <person name="Kristiansen K."/>
            <person name="Kultima J.R."/>
            <person name="Leonard P."/>
            <person name="Levenez F."/>
            <person name="Lund O."/>
            <person name="Moumen B."/>
            <person name="Le Paslier D."/>
            <person name="Pons N."/>
            <person name="Pedersen O."/>
            <person name="Prifti E."/>
            <person name="Qin J."/>
            <person name="Raes J."/>
            <person name="Tap J."/>
            <person name="Tims S."/>
            <person name="Ussery D.W."/>
            <person name="Yamada T."/>
            <person name="MetaHit consortium"/>
            <person name="Renault P."/>
            <person name="Sicheritz-Ponten T."/>
            <person name="Bork P."/>
            <person name="Wang J."/>
            <person name="Brunak S."/>
            <person name="Ehrlich S.D."/>
        </authorList>
    </citation>
    <scope>NUCLEOTIDE SEQUENCE [LARGE SCALE GENOMIC DNA]</scope>
</reference>
<gene>
    <name evidence="2" type="ORF">BN580_00051</name>
</gene>
<dbReference type="SUPFAM" id="SSF47413">
    <property type="entry name" value="lambda repressor-like DNA-binding domains"/>
    <property type="match status" value="1"/>
</dbReference>
<organism evidence="2 3">
    <name type="scientific">Candidatus Colimorpha enterica</name>
    <dbReference type="NCBI Taxonomy" id="3083063"/>
    <lineage>
        <taxon>Bacteria</taxon>
        <taxon>Pseudomonadati</taxon>
        <taxon>Bacteroidota</taxon>
        <taxon>Bacteroidia</taxon>
        <taxon>Bacteroidales</taxon>
        <taxon>Candidatus Colimorpha</taxon>
    </lineage>
</organism>
<dbReference type="Pfam" id="PF01381">
    <property type="entry name" value="HTH_3"/>
    <property type="match status" value="1"/>
</dbReference>
<evidence type="ECO:0000259" key="1">
    <source>
        <dbReference type="PROSITE" id="PS50943"/>
    </source>
</evidence>
<evidence type="ECO:0000313" key="2">
    <source>
        <dbReference type="EMBL" id="CDC72091.1"/>
    </source>
</evidence>
<feature type="domain" description="HTH cro/C1-type" evidence="1">
    <location>
        <begin position="7"/>
        <end position="64"/>
    </location>
</feature>
<dbReference type="STRING" id="1263015.BN580_00051"/>
<dbReference type="Gene3D" id="1.10.260.40">
    <property type="entry name" value="lambda repressor-like DNA-binding domains"/>
    <property type="match status" value="1"/>
</dbReference>
<dbReference type="AlphaFoldDB" id="R6TW25"/>
<dbReference type="SMART" id="SM00530">
    <property type="entry name" value="HTH_XRE"/>
    <property type="match status" value="1"/>
</dbReference>
<dbReference type="InterPro" id="IPR010982">
    <property type="entry name" value="Lambda_DNA-bd_dom_sf"/>
</dbReference>
<dbReference type="CDD" id="cd00093">
    <property type="entry name" value="HTH_XRE"/>
    <property type="match status" value="1"/>
</dbReference>
<name>R6TW25_9BACT</name>
<dbReference type="GO" id="GO:0003677">
    <property type="term" value="F:DNA binding"/>
    <property type="evidence" value="ECO:0007669"/>
    <property type="project" value="InterPro"/>
</dbReference>
<dbReference type="PROSITE" id="PS50943">
    <property type="entry name" value="HTH_CROC1"/>
    <property type="match status" value="1"/>
</dbReference>
<comment type="caution">
    <text evidence="2">The sequence shown here is derived from an EMBL/GenBank/DDBJ whole genome shotgun (WGS) entry which is preliminary data.</text>
</comment>
<sequence length="83" mass="9292">MSVSNEIKIIRQKALLSQVEFADALSVSFSTVNRWETGKTVPNMVAMRKIKQFCEKNSISIDALQQALINTSITDNTKQSDTK</sequence>
<protein>
    <recommendedName>
        <fullName evidence="1">HTH cro/C1-type domain-containing protein</fullName>
    </recommendedName>
</protein>
<dbReference type="EMBL" id="CBFW010000090">
    <property type="protein sequence ID" value="CDC72091.1"/>
    <property type="molecule type" value="Genomic_DNA"/>
</dbReference>
<dbReference type="Proteomes" id="UP000017938">
    <property type="component" value="Unassembled WGS sequence"/>
</dbReference>
<dbReference type="InterPro" id="IPR001387">
    <property type="entry name" value="Cro/C1-type_HTH"/>
</dbReference>